<dbReference type="Proteomes" id="UP000439903">
    <property type="component" value="Unassembled WGS sequence"/>
</dbReference>
<evidence type="ECO:0000313" key="1">
    <source>
        <dbReference type="EMBL" id="KAF0450664.1"/>
    </source>
</evidence>
<keyword evidence="2" id="KW-1185">Reference proteome</keyword>
<organism evidence="1 2">
    <name type="scientific">Gigaspora margarita</name>
    <dbReference type="NCBI Taxonomy" id="4874"/>
    <lineage>
        <taxon>Eukaryota</taxon>
        <taxon>Fungi</taxon>
        <taxon>Fungi incertae sedis</taxon>
        <taxon>Mucoromycota</taxon>
        <taxon>Glomeromycotina</taxon>
        <taxon>Glomeromycetes</taxon>
        <taxon>Diversisporales</taxon>
        <taxon>Gigasporaceae</taxon>
        <taxon>Gigaspora</taxon>
    </lineage>
</organism>
<comment type="caution">
    <text evidence="1">The sequence shown here is derived from an EMBL/GenBank/DDBJ whole genome shotgun (WGS) entry which is preliminary data.</text>
</comment>
<evidence type="ECO:0000313" key="2">
    <source>
        <dbReference type="Proteomes" id="UP000439903"/>
    </source>
</evidence>
<sequence>MDEKILLLEWKCLSWKWLLGILIADSFLEEAKSVGHIGFGSIERSEWSTNEKKAILSIAEAVDRDEAHRLTEENKNKKAKRGSKKFIGKKKNPDLFISKTRLSMKNLPLSIDEKKIKNLGK</sequence>
<name>A0A8H4A8Q0_GIGMA</name>
<proteinExistence type="predicted"/>
<protein>
    <submittedName>
        <fullName evidence="1">Uncharacterized protein</fullName>
    </submittedName>
</protein>
<dbReference type="OrthoDB" id="267048at2759"/>
<accession>A0A8H4A8Q0</accession>
<dbReference type="AlphaFoldDB" id="A0A8H4A8Q0"/>
<dbReference type="EMBL" id="WTPW01001182">
    <property type="protein sequence ID" value="KAF0450664.1"/>
    <property type="molecule type" value="Genomic_DNA"/>
</dbReference>
<gene>
    <name evidence="1" type="ORF">F8M41_002149</name>
</gene>
<reference evidence="1 2" key="1">
    <citation type="journal article" date="2019" name="Environ. Microbiol.">
        <title>At the nexus of three kingdoms: the genome of the mycorrhizal fungus Gigaspora margarita provides insights into plant, endobacterial and fungal interactions.</title>
        <authorList>
            <person name="Venice F."/>
            <person name="Ghignone S."/>
            <person name="Salvioli di Fossalunga A."/>
            <person name="Amselem J."/>
            <person name="Novero M."/>
            <person name="Xianan X."/>
            <person name="Sedzielewska Toro K."/>
            <person name="Morin E."/>
            <person name="Lipzen A."/>
            <person name="Grigoriev I.V."/>
            <person name="Henrissat B."/>
            <person name="Martin F.M."/>
            <person name="Bonfante P."/>
        </authorList>
    </citation>
    <scope>NUCLEOTIDE SEQUENCE [LARGE SCALE GENOMIC DNA]</scope>
    <source>
        <strain evidence="1 2">BEG34</strain>
    </source>
</reference>